<gene>
    <name evidence="1" type="ORF">M9H77_11787</name>
</gene>
<name>A0ACC0BFQ6_CATRO</name>
<proteinExistence type="predicted"/>
<reference evidence="2" key="1">
    <citation type="journal article" date="2023" name="Nat. Plants">
        <title>Single-cell RNA sequencing provides a high-resolution roadmap for understanding the multicellular compartmentation of specialized metabolism.</title>
        <authorList>
            <person name="Sun S."/>
            <person name="Shen X."/>
            <person name="Li Y."/>
            <person name="Li Y."/>
            <person name="Wang S."/>
            <person name="Li R."/>
            <person name="Zhang H."/>
            <person name="Shen G."/>
            <person name="Guo B."/>
            <person name="Wei J."/>
            <person name="Xu J."/>
            <person name="St-Pierre B."/>
            <person name="Chen S."/>
            <person name="Sun C."/>
        </authorList>
    </citation>
    <scope>NUCLEOTIDE SEQUENCE [LARGE SCALE GENOMIC DNA]</scope>
</reference>
<evidence type="ECO:0000313" key="2">
    <source>
        <dbReference type="Proteomes" id="UP001060085"/>
    </source>
</evidence>
<comment type="caution">
    <text evidence="1">The sequence shown here is derived from an EMBL/GenBank/DDBJ whole genome shotgun (WGS) entry which is preliminary data.</text>
</comment>
<organism evidence="1 2">
    <name type="scientific">Catharanthus roseus</name>
    <name type="common">Madagascar periwinkle</name>
    <name type="synonym">Vinca rosea</name>
    <dbReference type="NCBI Taxonomy" id="4058"/>
    <lineage>
        <taxon>Eukaryota</taxon>
        <taxon>Viridiplantae</taxon>
        <taxon>Streptophyta</taxon>
        <taxon>Embryophyta</taxon>
        <taxon>Tracheophyta</taxon>
        <taxon>Spermatophyta</taxon>
        <taxon>Magnoliopsida</taxon>
        <taxon>eudicotyledons</taxon>
        <taxon>Gunneridae</taxon>
        <taxon>Pentapetalae</taxon>
        <taxon>asterids</taxon>
        <taxon>lamiids</taxon>
        <taxon>Gentianales</taxon>
        <taxon>Apocynaceae</taxon>
        <taxon>Rauvolfioideae</taxon>
        <taxon>Vinceae</taxon>
        <taxon>Catharanthinae</taxon>
        <taxon>Catharanthus</taxon>
    </lineage>
</organism>
<evidence type="ECO:0000313" key="1">
    <source>
        <dbReference type="EMBL" id="KAI5671423.1"/>
    </source>
</evidence>
<accession>A0ACC0BFQ6</accession>
<keyword evidence="2" id="KW-1185">Reference proteome</keyword>
<dbReference type="EMBL" id="CM044703">
    <property type="protein sequence ID" value="KAI5671423.1"/>
    <property type="molecule type" value="Genomic_DNA"/>
</dbReference>
<protein>
    <submittedName>
        <fullName evidence="1">Uncharacterized protein</fullName>
    </submittedName>
</protein>
<dbReference type="Proteomes" id="UP001060085">
    <property type="component" value="Linkage Group LG03"/>
</dbReference>
<sequence>MLEKVNEKSNKNKPLELEALSFAFNHTALLMKKKKKNNKKNSSIEKNEKDVNKLLEFLKKDLKRCIRRGHSITIPHYIVSLEEYSDECMGGKHPITMMTDQSTAMAATIGVIFPMTRSEQDFVKLFNHVLKDTDTVPEFEFHWKGELNVNARECVEKRFKIMRGRIVSEVRPYHVDVLILPDTIIVYMYFALSFASILGSFFVSISNVSQSGPITRAQGRKLKALQDIKDNGMVTYLEEALKNKLEGFEGREKVTKQGNTLELKLAKSLKKTFYRRWFNHVYGWSYAYLISSRRN</sequence>